<reference evidence="7" key="1">
    <citation type="submission" date="2022-12" db="EMBL/GenBank/DDBJ databases">
        <title>Marinomonas 15G1-11 sp. nov, isolated from marine algae.</title>
        <authorList>
            <person name="Butt M."/>
            <person name="Choi D.G."/>
            <person name="Kim J.M."/>
            <person name="Lee J.K."/>
            <person name="Baek J.H."/>
            <person name="Jeon C.O."/>
        </authorList>
    </citation>
    <scope>NUCLEOTIDE SEQUENCE</scope>
    <source>
        <strain evidence="7">15G1-11</strain>
    </source>
</reference>
<keyword evidence="6 7" id="KW-0012">Acyltransferase</keyword>
<proteinExistence type="predicted"/>
<dbReference type="PANTHER" id="PTHR30606:SF10">
    <property type="entry name" value="PHOSPHATIDYLINOSITOL MANNOSIDE ACYLTRANSFERASE"/>
    <property type="match status" value="1"/>
</dbReference>
<gene>
    <name evidence="7" type="ORF">O1D97_09395</name>
</gene>
<protein>
    <submittedName>
        <fullName evidence="7">Lysophospholipid acyltransferase family protein</fullName>
    </submittedName>
</protein>
<comment type="subcellular location">
    <subcellularLocation>
        <location evidence="1">Cell inner membrane</location>
    </subcellularLocation>
</comment>
<dbReference type="PANTHER" id="PTHR30606">
    <property type="entry name" value="LIPID A BIOSYNTHESIS LAUROYL ACYLTRANSFERASE"/>
    <property type="match status" value="1"/>
</dbReference>
<keyword evidence="8" id="KW-1185">Reference proteome</keyword>
<dbReference type="RefSeq" id="WP_269125391.1">
    <property type="nucleotide sequence ID" value="NZ_JAPUBN010000015.1"/>
</dbReference>
<dbReference type="PIRSF" id="PIRSF026649">
    <property type="entry name" value="MsbB"/>
    <property type="match status" value="1"/>
</dbReference>
<evidence type="ECO:0000313" key="8">
    <source>
        <dbReference type="Proteomes" id="UP001149719"/>
    </source>
</evidence>
<keyword evidence="5" id="KW-0472">Membrane</keyword>
<accession>A0ABT4JUG0</accession>
<evidence type="ECO:0000256" key="2">
    <source>
        <dbReference type="ARBA" id="ARBA00022475"/>
    </source>
</evidence>
<evidence type="ECO:0000256" key="5">
    <source>
        <dbReference type="ARBA" id="ARBA00023136"/>
    </source>
</evidence>
<dbReference type="CDD" id="cd07984">
    <property type="entry name" value="LPLAT_LABLAT-like"/>
    <property type="match status" value="1"/>
</dbReference>
<dbReference type="EMBL" id="JAPUBN010000015">
    <property type="protein sequence ID" value="MCZ2721856.1"/>
    <property type="molecule type" value="Genomic_DNA"/>
</dbReference>
<keyword evidence="2" id="KW-1003">Cell membrane</keyword>
<evidence type="ECO:0000313" key="7">
    <source>
        <dbReference type="EMBL" id="MCZ2721856.1"/>
    </source>
</evidence>
<name>A0ABT4JUG0_9GAMM</name>
<organism evidence="7 8">
    <name type="scientific">Marinomonas phaeophyticola</name>
    <dbReference type="NCBI Taxonomy" id="3004091"/>
    <lineage>
        <taxon>Bacteria</taxon>
        <taxon>Pseudomonadati</taxon>
        <taxon>Pseudomonadota</taxon>
        <taxon>Gammaproteobacteria</taxon>
        <taxon>Oceanospirillales</taxon>
        <taxon>Oceanospirillaceae</taxon>
        <taxon>Marinomonas</taxon>
    </lineage>
</organism>
<evidence type="ECO:0000256" key="4">
    <source>
        <dbReference type="ARBA" id="ARBA00022679"/>
    </source>
</evidence>
<dbReference type="Proteomes" id="UP001149719">
    <property type="component" value="Unassembled WGS sequence"/>
</dbReference>
<keyword evidence="4" id="KW-0808">Transferase</keyword>
<evidence type="ECO:0000256" key="3">
    <source>
        <dbReference type="ARBA" id="ARBA00022519"/>
    </source>
</evidence>
<dbReference type="GO" id="GO:0016746">
    <property type="term" value="F:acyltransferase activity"/>
    <property type="evidence" value="ECO:0007669"/>
    <property type="project" value="UniProtKB-KW"/>
</dbReference>
<comment type="caution">
    <text evidence="7">The sequence shown here is derived from an EMBL/GenBank/DDBJ whole genome shotgun (WGS) entry which is preliminary data.</text>
</comment>
<dbReference type="Pfam" id="PF03279">
    <property type="entry name" value="Lip_A_acyltrans"/>
    <property type="match status" value="1"/>
</dbReference>
<dbReference type="InterPro" id="IPR004960">
    <property type="entry name" value="LipA_acyltrans"/>
</dbReference>
<evidence type="ECO:0000256" key="1">
    <source>
        <dbReference type="ARBA" id="ARBA00004533"/>
    </source>
</evidence>
<keyword evidence="3" id="KW-0997">Cell inner membrane</keyword>
<evidence type="ECO:0000256" key="6">
    <source>
        <dbReference type="ARBA" id="ARBA00023315"/>
    </source>
</evidence>
<sequence>MLVYWISMSSFISTSLISVIKLMSHFSFPVVQKIGQAVGRNLLRMDRRTQDAITKNLALCFPEMTAAERNAIAKKRLGYMGQTLAEMSHLWVKPASESVGLIVPPSSSQGVDNQVFLDALADDGGVIILAPHLGNWEMMSYYVSQYRKMTAMYRPQKDEKLNQFILTARQKAGSELAPTNRRGVMQLMKALKSNNGMVGILPDQVPQKGSGVFAPFFGIPAYTMTLAHQLALKTNAKVFVGSAFQVQGGFSVKIVPVAEAFYNEDEVVSATSLNQTIESLIRLYPEQYQWEYKRFKLQPEEQESLYK</sequence>